<evidence type="ECO:0000256" key="1">
    <source>
        <dbReference type="ARBA" id="ARBA00004141"/>
    </source>
</evidence>
<evidence type="ECO:0000256" key="6">
    <source>
        <dbReference type="SAM" id="Phobius"/>
    </source>
</evidence>
<evidence type="ECO:0000313" key="8">
    <source>
        <dbReference type="EnsemblMetazoa" id="CLYHEMP014915.1"/>
    </source>
</evidence>
<dbReference type="GO" id="GO:0005774">
    <property type="term" value="C:vacuolar membrane"/>
    <property type="evidence" value="ECO:0007669"/>
    <property type="project" value="TreeGrafter"/>
</dbReference>
<feature type="transmembrane region" description="Helical" evidence="6">
    <location>
        <begin position="244"/>
        <end position="265"/>
    </location>
</feature>
<dbReference type="RefSeq" id="XP_066916695.1">
    <property type="nucleotide sequence ID" value="XM_067060594.1"/>
</dbReference>
<dbReference type="PANTHER" id="PTHR22950">
    <property type="entry name" value="AMINO ACID TRANSPORTER"/>
    <property type="match status" value="1"/>
</dbReference>
<feature type="transmembrane region" description="Helical" evidence="6">
    <location>
        <begin position="53"/>
        <end position="72"/>
    </location>
</feature>
<evidence type="ECO:0000256" key="5">
    <source>
        <dbReference type="SAM" id="MobiDB-lite"/>
    </source>
</evidence>
<evidence type="ECO:0000256" key="4">
    <source>
        <dbReference type="ARBA" id="ARBA00023136"/>
    </source>
</evidence>
<feature type="domain" description="Amino acid transporter transmembrane" evidence="7">
    <location>
        <begin position="51"/>
        <end position="446"/>
    </location>
</feature>
<feature type="transmembrane region" description="Helical" evidence="6">
    <location>
        <begin position="393"/>
        <end position="414"/>
    </location>
</feature>
<dbReference type="Pfam" id="PF01490">
    <property type="entry name" value="Aa_trans"/>
    <property type="match status" value="1"/>
</dbReference>
<feature type="transmembrane region" description="Helical" evidence="6">
    <location>
        <begin position="204"/>
        <end position="224"/>
    </location>
</feature>
<dbReference type="Proteomes" id="UP000594262">
    <property type="component" value="Unplaced"/>
</dbReference>
<sequence length="456" mass="49818">MKNEENKPLLGESISSKEETVEGEVESPCFLCGTSVNKNDDELGEVMPGGMSIFKTAVFIVAEIAGSGILALPNALAGTSWTGIGLLVVLGLLALYCATLLGDCWNIIKRKHDVPRNIRDPYPLIGTHAAGKFGKYAVELCIFFTLVGSSVVYILLSAKQISSILNVSIGEFDDPKTEFRFWILICGAVLIPCTWFASPKEMWFIAYGATVCTFAACVLIIIRSTMHLYNYGMADESKFTDPSVTSFFTAFGTIAFAYGGGSLLPTLQADMKKPTSFIYAAFLGFIFIFVLYLPCTLLPYLCIGSKIDPNVLETLETLPGNGKTMITIAKTLITFHLLFAIVVITNPITQLLEEKFGIEHKFGIKRILVRSINGVLMIGLAELFPNFGPNLSLIGGSTLTCLCYIFPAMFYLQIEEKHLIPLHKKVLLIEIVFIALGCGAASTYSSILGFENPFKT</sequence>
<keyword evidence="9" id="KW-1185">Reference proteome</keyword>
<evidence type="ECO:0000259" key="7">
    <source>
        <dbReference type="Pfam" id="PF01490"/>
    </source>
</evidence>
<comment type="subcellular location">
    <subcellularLocation>
        <location evidence="1">Membrane</location>
        <topology evidence="1">Multi-pass membrane protein</topology>
    </subcellularLocation>
</comment>
<keyword evidence="2 6" id="KW-0812">Transmembrane</keyword>
<dbReference type="Gene3D" id="1.20.1740.10">
    <property type="entry name" value="Amino acid/polyamine transporter I"/>
    <property type="match status" value="1"/>
</dbReference>
<dbReference type="GO" id="GO:0015179">
    <property type="term" value="F:L-amino acid transmembrane transporter activity"/>
    <property type="evidence" value="ECO:0007669"/>
    <property type="project" value="TreeGrafter"/>
</dbReference>
<keyword evidence="4 6" id="KW-0472">Membrane</keyword>
<feature type="transmembrane region" description="Helical" evidence="6">
    <location>
        <begin position="426"/>
        <end position="447"/>
    </location>
</feature>
<keyword evidence="3 6" id="KW-1133">Transmembrane helix</keyword>
<feature type="transmembrane region" description="Helical" evidence="6">
    <location>
        <begin position="325"/>
        <end position="346"/>
    </location>
</feature>
<feature type="transmembrane region" description="Helical" evidence="6">
    <location>
        <begin position="84"/>
        <end position="108"/>
    </location>
</feature>
<organism evidence="8 9">
    <name type="scientific">Clytia hemisphaerica</name>
    <dbReference type="NCBI Taxonomy" id="252671"/>
    <lineage>
        <taxon>Eukaryota</taxon>
        <taxon>Metazoa</taxon>
        <taxon>Cnidaria</taxon>
        <taxon>Hydrozoa</taxon>
        <taxon>Hydroidolina</taxon>
        <taxon>Leptothecata</taxon>
        <taxon>Obeliida</taxon>
        <taxon>Clytiidae</taxon>
        <taxon>Clytia</taxon>
    </lineage>
</organism>
<dbReference type="PANTHER" id="PTHR22950:SF703">
    <property type="entry name" value="AMINO ACID TRANSPORTER TRANSMEMBRANE DOMAIN-CONTAINING PROTEIN"/>
    <property type="match status" value="1"/>
</dbReference>
<accession>A0A7M5WYE2</accession>
<evidence type="ECO:0000256" key="2">
    <source>
        <dbReference type="ARBA" id="ARBA00022692"/>
    </source>
</evidence>
<reference evidence="8" key="1">
    <citation type="submission" date="2021-01" db="UniProtKB">
        <authorList>
            <consortium name="EnsemblMetazoa"/>
        </authorList>
    </citation>
    <scope>IDENTIFICATION</scope>
</reference>
<evidence type="ECO:0000313" key="9">
    <source>
        <dbReference type="Proteomes" id="UP000594262"/>
    </source>
</evidence>
<dbReference type="GeneID" id="136803871"/>
<dbReference type="AlphaFoldDB" id="A0A7M5WYE2"/>
<feature type="transmembrane region" description="Helical" evidence="6">
    <location>
        <begin position="136"/>
        <end position="156"/>
    </location>
</feature>
<name>A0A7M5WYE2_9CNID</name>
<dbReference type="EnsemblMetazoa" id="CLYHEMT014915.1">
    <property type="protein sequence ID" value="CLYHEMP014915.1"/>
    <property type="gene ID" value="CLYHEMG014915"/>
</dbReference>
<feature type="transmembrane region" description="Helical" evidence="6">
    <location>
        <begin position="179"/>
        <end position="197"/>
    </location>
</feature>
<evidence type="ECO:0000256" key="3">
    <source>
        <dbReference type="ARBA" id="ARBA00022989"/>
    </source>
</evidence>
<feature type="transmembrane region" description="Helical" evidence="6">
    <location>
        <begin position="277"/>
        <end position="301"/>
    </location>
</feature>
<proteinExistence type="predicted"/>
<feature type="region of interest" description="Disordered" evidence="5">
    <location>
        <begin position="1"/>
        <end position="21"/>
    </location>
</feature>
<dbReference type="OrthoDB" id="655540at2759"/>
<protein>
    <recommendedName>
        <fullName evidence="7">Amino acid transporter transmembrane domain-containing protein</fullName>
    </recommendedName>
</protein>
<dbReference type="InterPro" id="IPR013057">
    <property type="entry name" value="AA_transpt_TM"/>
</dbReference>
<feature type="transmembrane region" description="Helical" evidence="6">
    <location>
        <begin position="367"/>
        <end position="387"/>
    </location>
</feature>